<name>A0A836HXV8_9TRYP</name>
<feature type="compositionally biased region" description="Low complexity" evidence="1">
    <location>
        <begin position="32"/>
        <end position="48"/>
    </location>
</feature>
<feature type="compositionally biased region" description="Low complexity" evidence="1">
    <location>
        <begin position="1250"/>
        <end position="1259"/>
    </location>
</feature>
<proteinExistence type="predicted"/>
<feature type="region of interest" description="Disordered" evidence="1">
    <location>
        <begin position="1294"/>
        <end position="1357"/>
    </location>
</feature>
<dbReference type="Proteomes" id="UP000674143">
    <property type="component" value="Unassembled WGS sequence"/>
</dbReference>
<reference evidence="3" key="1">
    <citation type="journal article" date="2021" name="Microbiol. Resour. Announc.">
        <title>LGAAP: Leishmaniinae Genome Assembly and Annotation Pipeline.</title>
        <authorList>
            <person name="Almutairi H."/>
            <person name="Urbaniak M.D."/>
            <person name="Bates M.D."/>
            <person name="Jariyapan N."/>
            <person name="Kwakye-Nuako G."/>
            <person name="Thomaz-Soccol V."/>
            <person name="Al-Salem W.S."/>
            <person name="Dillon R.J."/>
            <person name="Bates P.A."/>
            <person name="Gatherer D."/>
        </authorList>
    </citation>
    <scope>NUCLEOTIDE SEQUENCE [LARGE SCALE GENOMIC DNA]</scope>
</reference>
<feature type="compositionally biased region" description="Polar residues" evidence="1">
    <location>
        <begin position="61"/>
        <end position="76"/>
    </location>
</feature>
<feature type="region of interest" description="Disordered" evidence="1">
    <location>
        <begin position="1213"/>
        <end position="1238"/>
    </location>
</feature>
<dbReference type="EMBL" id="JAFHLR010000012">
    <property type="protein sequence ID" value="KAG5484855.1"/>
    <property type="molecule type" value="Genomic_DNA"/>
</dbReference>
<feature type="compositionally biased region" description="Polar residues" evidence="1">
    <location>
        <begin position="959"/>
        <end position="972"/>
    </location>
</feature>
<feature type="region of interest" description="Disordered" evidence="1">
    <location>
        <begin position="819"/>
        <end position="843"/>
    </location>
</feature>
<protein>
    <submittedName>
        <fullName evidence="2">Uncharacterized protein</fullName>
    </submittedName>
</protein>
<feature type="region of interest" description="Disordered" evidence="1">
    <location>
        <begin position="701"/>
        <end position="726"/>
    </location>
</feature>
<gene>
    <name evidence="2" type="ORF">LSCM4_07627</name>
</gene>
<feature type="region of interest" description="Disordered" evidence="1">
    <location>
        <begin position="941"/>
        <end position="972"/>
    </location>
</feature>
<reference evidence="3" key="2">
    <citation type="journal article" date="2021" name="Sci. Data">
        <title>Chromosome-scale genome sequencing, assembly and annotation of six genomes from subfamily Leishmaniinae.</title>
        <authorList>
            <person name="Almutairi H."/>
            <person name="Urbaniak M.D."/>
            <person name="Bates M.D."/>
            <person name="Jariyapan N."/>
            <person name="Kwakye-Nuako G."/>
            <person name="Thomaz Soccol V."/>
            <person name="Al-Salem W.S."/>
            <person name="Dillon R.J."/>
            <person name="Bates P.A."/>
            <person name="Gatherer D."/>
        </authorList>
    </citation>
    <scope>NUCLEOTIDE SEQUENCE [LARGE SCALE GENOMIC DNA]</scope>
</reference>
<feature type="region of interest" description="Disordered" evidence="1">
    <location>
        <begin position="1250"/>
        <end position="1275"/>
    </location>
</feature>
<feature type="compositionally biased region" description="Basic and acidic residues" evidence="1">
    <location>
        <begin position="1225"/>
        <end position="1234"/>
    </location>
</feature>
<feature type="region of interest" description="Disordered" evidence="1">
    <location>
        <begin position="1026"/>
        <end position="1103"/>
    </location>
</feature>
<feature type="region of interest" description="Disordered" evidence="1">
    <location>
        <begin position="32"/>
        <end position="129"/>
    </location>
</feature>
<evidence type="ECO:0000256" key="1">
    <source>
        <dbReference type="SAM" id="MobiDB-lite"/>
    </source>
</evidence>
<feature type="compositionally biased region" description="Basic and acidic residues" evidence="1">
    <location>
        <begin position="637"/>
        <end position="651"/>
    </location>
</feature>
<dbReference type="GeneID" id="92363441"/>
<organism evidence="2 3">
    <name type="scientific">Leishmania orientalis</name>
    <dbReference type="NCBI Taxonomy" id="2249476"/>
    <lineage>
        <taxon>Eukaryota</taxon>
        <taxon>Discoba</taxon>
        <taxon>Euglenozoa</taxon>
        <taxon>Kinetoplastea</taxon>
        <taxon>Metakinetoplastina</taxon>
        <taxon>Trypanosomatida</taxon>
        <taxon>Trypanosomatidae</taxon>
        <taxon>Leishmaniinae</taxon>
        <taxon>Leishmania</taxon>
    </lineage>
</organism>
<dbReference type="RefSeq" id="XP_067064967.1">
    <property type="nucleotide sequence ID" value="XM_067209507.1"/>
</dbReference>
<evidence type="ECO:0000313" key="2">
    <source>
        <dbReference type="EMBL" id="KAG5484855.1"/>
    </source>
</evidence>
<accession>A0A836HXV8</accession>
<feature type="compositionally biased region" description="Polar residues" evidence="1">
    <location>
        <begin position="941"/>
        <end position="951"/>
    </location>
</feature>
<feature type="compositionally biased region" description="Basic residues" evidence="1">
    <location>
        <begin position="1087"/>
        <end position="1100"/>
    </location>
</feature>
<dbReference type="KEGG" id="loi:92363441"/>
<feature type="compositionally biased region" description="Low complexity" evidence="1">
    <location>
        <begin position="1213"/>
        <end position="1222"/>
    </location>
</feature>
<feature type="compositionally biased region" description="Basic and acidic residues" evidence="1">
    <location>
        <begin position="1055"/>
        <end position="1065"/>
    </location>
</feature>
<comment type="caution">
    <text evidence="2">The sequence shown here is derived from an EMBL/GenBank/DDBJ whole genome shotgun (WGS) entry which is preliminary data.</text>
</comment>
<sequence length="1357" mass="142491">MPRSSLSTSTDGVETAAAVSATAEVLAPTVAAVSHSTRTSSSTWWEAASGKRCGDAKEHNSAATTPSPLLESSQLRTPPHRPELISASWPSEAELGADSTSPVSISCGGEGVPPEHHPSPSYLPHPRWKSGGSKLLPNLSLNAAASASTATTTDSVVCNTSGTVINWRGVQSSVLLVPTRRATAARALVGGSSQRYARPESPSPPLLFSQHISSGIHGVGGDCPERATWAVGQHQHQPPARRLAAFTGLGSDSNARVSFGSVTAGGDGTPQQAKPPSTPLQRQQQQRSHSSDMFASATTTAARPLTAAIGPVIRLRPHQRTGSNASLLRGIAYSRLASGDTATSTSRLPPSAIAGAGVASTPGALSVSSTLTEFALAPSGLLAAGRLNTPIGGKAYVRSLTTSPPPRHRSVGSASSLSSMGAFVFSNTSTALTMHHGVLNRATERVPPTFSYSSSHRAGERVDCGAESDAVDVVRGDEGENYPEDGGAGSYKAVKSASRRRQCIDSSCGGERVFNSGTEIEVAIHADTYARSPSRVPHSLHGGGARAVAGFGEGAANNTPDAAQVGDDGVWSGSEDPVTWLSCAASCTASSTSASATYVSSSFGSVRCGAAATQPHSVDVELVRQWRAQQRQRSDHRKGGDHSLRDASADDEKSEDGIAACALYAAAPRRYHCRLASNAPAQYGAAVHGRREKRHHRYVRVHHRRRQPRSLSDSSAAGRDAALGEEQAHVVRLPSASTMDTRSSAATPILSVDPAASVYVSARTHIRYRPQSAVTAPPDMFAANSPHLSTSSLLYYDDVCSDVVDDLYYQIEKRLFPTTSEAERSRRRASRSAPPPPAVAPLPAALAAGDTGEAWRDCLKESPIDALFTVLSVPPRLNLRGGFHPSDYYAPCPVCHPAMRTAAEGADPEVGATASRYSCHRRSCRRPSVCFRSERRLASSPRTISRISGSASLRPAESLPSSVTSANTSTSGLVTGLQHGHVASTCDARRQGQRVAAVEMRVNHSTTAAGAPVSSMLTARVSSPFANGAAEKPPKQSKSRQVCPPEPKAVAGTEDTVRNAKDGRGGTRGSGRAGKGRLPPPLAVTAAHRHSRYRRQRVRHPPAVIAARRRQGYHRRGGVGGGTSHSPCTSFMRQRLLCVRLNDKVTYIDPKSATGAARLLAGAALLAEKTQRREAERGRPNCVTAGEIGGCGATITAAEKDMPLEGSVALSAPQLQQQAPASRCHSNDKPRFCTRDQLPPPVERQRQSSALLHAQAAQGARGGNDSIVPADSGNQNRLHALGQSLTAFGRTLGAHRDADTSGARELQEHSQQPAMQARRRVRELSGAYASTEPASVAEDAMGAVDVPRQPRSDGALS</sequence>
<keyword evidence="3" id="KW-1185">Reference proteome</keyword>
<feature type="region of interest" description="Disordered" evidence="1">
    <location>
        <begin position="629"/>
        <end position="652"/>
    </location>
</feature>
<evidence type="ECO:0000313" key="3">
    <source>
        <dbReference type="Proteomes" id="UP000674143"/>
    </source>
</evidence>
<feature type="region of interest" description="Disordered" evidence="1">
    <location>
        <begin position="257"/>
        <end position="295"/>
    </location>
</feature>